<dbReference type="InterPro" id="IPR029787">
    <property type="entry name" value="Nucleotide_cyclase"/>
</dbReference>
<organism evidence="4 5">
    <name type="scientific">Marivita lacus</name>
    <dbReference type="NCBI Taxonomy" id="1323742"/>
    <lineage>
        <taxon>Bacteria</taxon>
        <taxon>Pseudomonadati</taxon>
        <taxon>Pseudomonadota</taxon>
        <taxon>Alphaproteobacteria</taxon>
        <taxon>Rhodobacterales</taxon>
        <taxon>Roseobacteraceae</taxon>
        <taxon>Marivita</taxon>
    </lineage>
</organism>
<proteinExistence type="predicted"/>
<dbReference type="RefSeq" id="WP_188480849.1">
    <property type="nucleotide sequence ID" value="NZ_BMFC01000002.1"/>
</dbReference>
<accession>A0ABQ1KCV6</accession>
<dbReference type="Proteomes" id="UP000645462">
    <property type="component" value="Unassembled WGS sequence"/>
</dbReference>
<dbReference type="EMBL" id="BMFC01000002">
    <property type="protein sequence ID" value="GGB95003.1"/>
    <property type="molecule type" value="Genomic_DNA"/>
</dbReference>
<reference evidence="5" key="1">
    <citation type="journal article" date="2019" name="Int. J. Syst. Evol. Microbiol.">
        <title>The Global Catalogue of Microorganisms (GCM) 10K type strain sequencing project: providing services to taxonomists for standard genome sequencing and annotation.</title>
        <authorList>
            <consortium name="The Broad Institute Genomics Platform"/>
            <consortium name="The Broad Institute Genome Sequencing Center for Infectious Disease"/>
            <person name="Wu L."/>
            <person name="Ma J."/>
        </authorList>
    </citation>
    <scope>NUCLEOTIDE SEQUENCE [LARGE SCALE GENOMIC DNA]</scope>
    <source>
        <strain evidence="5">CGMCC 1.12478</strain>
    </source>
</reference>
<dbReference type="Pfam" id="PF01590">
    <property type="entry name" value="GAF"/>
    <property type="match status" value="1"/>
</dbReference>
<dbReference type="SUPFAM" id="SSF55073">
    <property type="entry name" value="Nucleotide cyclase"/>
    <property type="match status" value="1"/>
</dbReference>
<sequence>MLSNNLSDETGRLCALERHNALCYASEASFDQITGLMQTILGLKMVSVSLITKDKQVLKARQGFELNESSRTNAFCALTIQSYDPLVVEDTHEDARLCDNPYVTGEPFVRCYIGAPLTTTDGYNIGTVCAFDTYPRKFTAQEANIVTRFADLIMNQFELRNMADRDFLTQLPNRRNFEAGLQQELGRLSQNNGTATLAVIDIDHFKQVNDRLGHSSGDRVLREFATILAKNCRANDLVARLGGEEFAVFLPDTRIETARIWADRMRQEVADASFDAENAVRVTISVGLAVLDGTITPFDAISRLADNALFAAKRQGRNRVVAA</sequence>
<dbReference type="EC" id="2.7.7.65" evidence="1"/>
<dbReference type="SMART" id="SM00267">
    <property type="entry name" value="GGDEF"/>
    <property type="match status" value="1"/>
</dbReference>
<dbReference type="NCBIfam" id="TIGR00254">
    <property type="entry name" value="GGDEF"/>
    <property type="match status" value="1"/>
</dbReference>
<evidence type="ECO:0000256" key="1">
    <source>
        <dbReference type="ARBA" id="ARBA00012528"/>
    </source>
</evidence>
<dbReference type="PANTHER" id="PTHR45138:SF9">
    <property type="entry name" value="DIGUANYLATE CYCLASE DGCM-RELATED"/>
    <property type="match status" value="1"/>
</dbReference>
<comment type="catalytic activity">
    <reaction evidence="2">
        <text>2 GTP = 3',3'-c-di-GMP + 2 diphosphate</text>
        <dbReference type="Rhea" id="RHEA:24898"/>
        <dbReference type="ChEBI" id="CHEBI:33019"/>
        <dbReference type="ChEBI" id="CHEBI:37565"/>
        <dbReference type="ChEBI" id="CHEBI:58805"/>
        <dbReference type="EC" id="2.7.7.65"/>
    </reaction>
</comment>
<dbReference type="Gene3D" id="3.30.70.270">
    <property type="match status" value="1"/>
</dbReference>
<dbReference type="SMART" id="SM00065">
    <property type="entry name" value="GAF"/>
    <property type="match status" value="1"/>
</dbReference>
<protein>
    <recommendedName>
        <fullName evidence="1">diguanylate cyclase</fullName>
        <ecNumber evidence="1">2.7.7.65</ecNumber>
    </recommendedName>
</protein>
<feature type="domain" description="GGDEF" evidence="3">
    <location>
        <begin position="193"/>
        <end position="323"/>
    </location>
</feature>
<gene>
    <name evidence="4" type="ORF">GCM10011363_09570</name>
</gene>
<comment type="caution">
    <text evidence="4">The sequence shown here is derived from an EMBL/GenBank/DDBJ whole genome shotgun (WGS) entry which is preliminary data.</text>
</comment>
<dbReference type="Gene3D" id="3.30.450.40">
    <property type="match status" value="1"/>
</dbReference>
<evidence type="ECO:0000259" key="3">
    <source>
        <dbReference type="PROSITE" id="PS50887"/>
    </source>
</evidence>
<name>A0ABQ1KCV6_9RHOB</name>
<dbReference type="InterPro" id="IPR050469">
    <property type="entry name" value="Diguanylate_Cyclase"/>
</dbReference>
<dbReference type="SUPFAM" id="SSF55781">
    <property type="entry name" value="GAF domain-like"/>
    <property type="match status" value="1"/>
</dbReference>
<evidence type="ECO:0000313" key="4">
    <source>
        <dbReference type="EMBL" id="GGB95003.1"/>
    </source>
</evidence>
<dbReference type="InterPro" id="IPR043128">
    <property type="entry name" value="Rev_trsase/Diguanyl_cyclase"/>
</dbReference>
<dbReference type="CDD" id="cd01949">
    <property type="entry name" value="GGDEF"/>
    <property type="match status" value="1"/>
</dbReference>
<dbReference type="InterPro" id="IPR003018">
    <property type="entry name" value="GAF"/>
</dbReference>
<dbReference type="InterPro" id="IPR000160">
    <property type="entry name" value="GGDEF_dom"/>
</dbReference>
<dbReference type="PROSITE" id="PS50887">
    <property type="entry name" value="GGDEF"/>
    <property type="match status" value="1"/>
</dbReference>
<keyword evidence="5" id="KW-1185">Reference proteome</keyword>
<dbReference type="PANTHER" id="PTHR45138">
    <property type="entry name" value="REGULATORY COMPONENTS OF SENSORY TRANSDUCTION SYSTEM"/>
    <property type="match status" value="1"/>
</dbReference>
<evidence type="ECO:0000313" key="5">
    <source>
        <dbReference type="Proteomes" id="UP000645462"/>
    </source>
</evidence>
<dbReference type="InterPro" id="IPR029016">
    <property type="entry name" value="GAF-like_dom_sf"/>
</dbReference>
<evidence type="ECO:0000256" key="2">
    <source>
        <dbReference type="ARBA" id="ARBA00034247"/>
    </source>
</evidence>
<dbReference type="Pfam" id="PF00990">
    <property type="entry name" value="GGDEF"/>
    <property type="match status" value="1"/>
</dbReference>